<name>A0A1Y5FAR9_9BACT</name>
<protein>
    <submittedName>
        <fullName evidence="1">Uncharacterized protein</fullName>
    </submittedName>
</protein>
<proteinExistence type="predicted"/>
<dbReference type="AlphaFoldDB" id="A0A1Y5FAR9"/>
<reference evidence="2" key="1">
    <citation type="journal article" date="2017" name="Proc. Natl. Acad. Sci. U.S.A.">
        <title>Simulation of Deepwater Horizon oil plume reveals substrate specialization within a complex community of hydrocarbon-degraders.</title>
        <authorList>
            <person name="Hu P."/>
            <person name="Dubinsky E.A."/>
            <person name="Probst A.J."/>
            <person name="Wang J."/>
            <person name="Sieber C.M.K."/>
            <person name="Tom L.M."/>
            <person name="Gardinali P."/>
            <person name="Banfield J.F."/>
            <person name="Atlas R.M."/>
            <person name="Andersen G.L."/>
        </authorList>
    </citation>
    <scope>NUCLEOTIDE SEQUENCE [LARGE SCALE GENOMIC DNA]</scope>
</reference>
<gene>
    <name evidence="1" type="ORF">A9Q84_04640</name>
</gene>
<dbReference type="Proteomes" id="UP000196531">
    <property type="component" value="Unassembled WGS sequence"/>
</dbReference>
<dbReference type="EMBL" id="MAAO01000004">
    <property type="protein sequence ID" value="OUR98706.1"/>
    <property type="molecule type" value="Genomic_DNA"/>
</dbReference>
<evidence type="ECO:0000313" key="1">
    <source>
        <dbReference type="EMBL" id="OUR98706.1"/>
    </source>
</evidence>
<comment type="caution">
    <text evidence="1">The sequence shown here is derived from an EMBL/GenBank/DDBJ whole genome shotgun (WGS) entry which is preliminary data.</text>
</comment>
<sequence length="232" mass="27107">MYAQYWATKIKNLVIIMRTFKLIILIQALLLLGGCAALLENRSFIDQMDREANSFWTAGKDFELTSGDSGRADRSRDEILDRTPMDGLTREEARENQSVRKELAKKLDSLTDEQFTQYSAVRDHLDTDSEKIYYLKLPTRERQEYIHTKMFSVYKKNMRSPASHNFGYKTARSPNVAVGMRKDDIMRMWGRPVQVDVAGDPRYENERWSFYDGSQVRQIYFENGQVSGWVLE</sequence>
<organism evidence="1 2">
    <name type="scientific">Halobacteriovorax marinus</name>
    <dbReference type="NCBI Taxonomy" id="97084"/>
    <lineage>
        <taxon>Bacteria</taxon>
        <taxon>Pseudomonadati</taxon>
        <taxon>Bdellovibrionota</taxon>
        <taxon>Bacteriovoracia</taxon>
        <taxon>Bacteriovoracales</taxon>
        <taxon>Halobacteriovoraceae</taxon>
        <taxon>Halobacteriovorax</taxon>
    </lineage>
</organism>
<evidence type="ECO:0000313" key="2">
    <source>
        <dbReference type="Proteomes" id="UP000196531"/>
    </source>
</evidence>
<accession>A0A1Y5FAR9</accession>